<dbReference type="AlphaFoldDB" id="A6JXK9"/>
<evidence type="ECO:0000313" key="2">
    <source>
        <dbReference type="Proteomes" id="UP000234681"/>
    </source>
</evidence>
<dbReference type="Proteomes" id="UP000234681">
    <property type="component" value="Chromosome 3"/>
</dbReference>
<reference evidence="1 2" key="1">
    <citation type="submission" date="2005-09" db="EMBL/GenBank/DDBJ databases">
        <authorList>
            <person name="Mural R.J."/>
            <person name="Li P.W."/>
            <person name="Adams M.D."/>
            <person name="Amanatides P.G."/>
            <person name="Baden-Tillson H."/>
            <person name="Barnstead M."/>
            <person name="Chin S.H."/>
            <person name="Dew I."/>
            <person name="Evans C.A."/>
            <person name="Ferriera S."/>
            <person name="Flanigan M."/>
            <person name="Fosler C."/>
            <person name="Glodek A."/>
            <person name="Gu Z."/>
            <person name="Holt R.A."/>
            <person name="Jennings D."/>
            <person name="Kraft C.L."/>
            <person name="Lu F."/>
            <person name="Nguyen T."/>
            <person name="Nusskern D.R."/>
            <person name="Pfannkoch C.M."/>
            <person name="Sitter C."/>
            <person name="Sutton G.G."/>
            <person name="Venter J.C."/>
            <person name="Wang Z."/>
            <person name="Woodage T."/>
            <person name="Zheng X.H."/>
            <person name="Zhong F."/>
        </authorList>
    </citation>
    <scope>NUCLEOTIDE SEQUENCE [LARGE SCALE GENOMIC DNA]</scope>
    <source>
        <strain>BN</strain>
        <strain evidence="2">Sprague-Dawley</strain>
    </source>
</reference>
<evidence type="ECO:0000313" key="1">
    <source>
        <dbReference type="EMBL" id="EDL96400.1"/>
    </source>
</evidence>
<protein>
    <submittedName>
        <fullName evidence="1">RCG32198</fullName>
    </submittedName>
</protein>
<accession>A6JXK9</accession>
<sequence>MVSLAPCPATCEHRCQHPGSWGHSMLLKGLLEPQLSRSKGLGPGIDHLSLVSGTE</sequence>
<dbReference type="EMBL" id="CH474005">
    <property type="protein sequence ID" value="EDL96400.1"/>
    <property type="molecule type" value="Genomic_DNA"/>
</dbReference>
<organism evidence="1 2">
    <name type="scientific">Rattus norvegicus</name>
    <name type="common">Rat</name>
    <dbReference type="NCBI Taxonomy" id="10116"/>
    <lineage>
        <taxon>Eukaryota</taxon>
        <taxon>Metazoa</taxon>
        <taxon>Chordata</taxon>
        <taxon>Craniata</taxon>
        <taxon>Vertebrata</taxon>
        <taxon>Euteleostomi</taxon>
        <taxon>Mammalia</taxon>
        <taxon>Eutheria</taxon>
        <taxon>Euarchontoglires</taxon>
        <taxon>Glires</taxon>
        <taxon>Rodentia</taxon>
        <taxon>Myomorpha</taxon>
        <taxon>Muroidea</taxon>
        <taxon>Muridae</taxon>
        <taxon>Murinae</taxon>
        <taxon>Rattus</taxon>
    </lineage>
</organism>
<name>A6JXK9_RAT</name>
<gene>
    <name evidence="1" type="ORF">rCG_32198</name>
</gene>
<proteinExistence type="predicted"/>